<dbReference type="GO" id="GO:0015031">
    <property type="term" value="P:protein transport"/>
    <property type="evidence" value="ECO:0007669"/>
    <property type="project" value="UniProtKB-KW"/>
</dbReference>
<name>A0A1L7WJH4_9HELO</name>
<protein>
    <recommendedName>
        <fullName evidence="2 3">GPI inositol-deacylase</fullName>
        <ecNumber evidence="3">3.1.-.-</ecNumber>
    </recommendedName>
</protein>
<dbReference type="Gene3D" id="3.40.50.300">
    <property type="entry name" value="P-loop containing nucleotide triphosphate hydrolases"/>
    <property type="match status" value="1"/>
</dbReference>
<accession>A0A1L7WJH4</accession>
<dbReference type="PANTHER" id="PTHR48182:SF3">
    <property type="entry name" value="DUF676 DOMAIN-CONTAINING PROTEIN"/>
    <property type="match status" value="1"/>
</dbReference>
<evidence type="ECO:0000259" key="5">
    <source>
        <dbReference type="Pfam" id="PF07819"/>
    </source>
</evidence>
<dbReference type="InterPro" id="IPR029058">
    <property type="entry name" value="AB_hydrolase_fold"/>
</dbReference>
<evidence type="ECO:0000256" key="2">
    <source>
        <dbReference type="ARBA" id="ARBA00015856"/>
    </source>
</evidence>
<keyword evidence="3" id="KW-0378">Hydrolase</keyword>
<dbReference type="Pfam" id="PF00931">
    <property type="entry name" value="NB-ARC"/>
    <property type="match status" value="1"/>
</dbReference>
<dbReference type="Gene3D" id="3.40.50.1820">
    <property type="entry name" value="alpha/beta hydrolase"/>
    <property type="match status" value="1"/>
</dbReference>
<comment type="function">
    <text evidence="1 3">Involved in inositol deacylation of GPI-anchored proteins which plays important roles in the quality control and ER-associated degradation of GPI-anchored proteins.</text>
</comment>
<dbReference type="GO" id="GO:0016788">
    <property type="term" value="F:hydrolase activity, acting on ester bonds"/>
    <property type="evidence" value="ECO:0007669"/>
    <property type="project" value="InterPro"/>
</dbReference>
<dbReference type="GO" id="GO:0005789">
    <property type="term" value="C:endoplasmic reticulum membrane"/>
    <property type="evidence" value="ECO:0007669"/>
    <property type="project" value="UniProtKB-SubCell"/>
</dbReference>
<dbReference type="Proteomes" id="UP000184330">
    <property type="component" value="Unassembled WGS sequence"/>
</dbReference>
<keyword evidence="3" id="KW-0813">Transport</keyword>
<dbReference type="PANTHER" id="PTHR48182">
    <property type="entry name" value="PROTEIN SERAC1"/>
    <property type="match status" value="1"/>
</dbReference>
<dbReference type="SUPFAM" id="SSF52540">
    <property type="entry name" value="P-loop containing nucleoside triphosphate hydrolases"/>
    <property type="match status" value="1"/>
</dbReference>
<keyword evidence="3" id="KW-0653">Protein transport</keyword>
<feature type="domain" description="NB-ARC" evidence="4">
    <location>
        <begin position="273"/>
        <end position="444"/>
    </location>
</feature>
<keyword evidence="3" id="KW-0472">Membrane</keyword>
<dbReference type="SUPFAM" id="SSF53474">
    <property type="entry name" value="alpha/beta-Hydrolases"/>
    <property type="match status" value="1"/>
</dbReference>
<organism evidence="6 7">
    <name type="scientific">Phialocephala subalpina</name>
    <dbReference type="NCBI Taxonomy" id="576137"/>
    <lineage>
        <taxon>Eukaryota</taxon>
        <taxon>Fungi</taxon>
        <taxon>Dikarya</taxon>
        <taxon>Ascomycota</taxon>
        <taxon>Pezizomycotina</taxon>
        <taxon>Leotiomycetes</taxon>
        <taxon>Helotiales</taxon>
        <taxon>Mollisiaceae</taxon>
        <taxon>Phialocephala</taxon>
        <taxon>Phialocephala fortinii species complex</taxon>
    </lineage>
</organism>
<dbReference type="InterPro" id="IPR052374">
    <property type="entry name" value="SERAC1"/>
</dbReference>
<comment type="subcellular location">
    <subcellularLocation>
        <location evidence="3">Endoplasmic reticulum membrane</location>
    </subcellularLocation>
</comment>
<dbReference type="InterPro" id="IPR027417">
    <property type="entry name" value="P-loop_NTPase"/>
</dbReference>
<sequence>MWLRDLLPYSKPFDNARIMTFGYSSQVSDRANLSGTSEWAHHLLESMTGIRRSQKEQERPIIFICHSMGGIVARQAMIRLNEYAHKQEYQGISLKSCGLLFLSTPHSGSTEADWNNFLLDIVQLSFAIRPEILNSLKSFNPLSAEGQEDFANMKHQPPFAAFYETQRTKIAKLNRHIVTRQSASLAGHIASPMLDVDHNTICKFDSKFGGFMQVADKLRYLRGVLMGQETGTNPWRAPPIALNCFQPEGKKFFEGRGLNQRSKMKGRHLELKSLRQIVEQFQETEKASVAITGIGGIGKTATLLEIAHQESEQRNIFFIHATDAASLHQAYLHIAKCIGSEYLLKEFRGRDVQAIWSSESEEDKVRRFKIWLNDPVNADALFLLDDMDGIQELEDREAAFPDEAKTILYTTRNPVFHKNNIRSRQKLRLSMMETEDIITLMEDIRNETPEYRSTADLYNRDILLEIVNAVRGHPLAASNAVKYIVMVLSQYKEAIAGSRFVAMMTGNNYQARQHFLTYKPDSPSIMETFQVSQIRLSKPDAQARALMNFLSLIETEGEEDFDFRDFFFEHSCPVLPKDFPDHQLLGAESFQLQDLFSELEKVSFGERLQTSKPFQFHPLWLECTRHLMGPEGRIRYARQVLLICYHTICVDHGVVNITRDIDDSFLRHVCKCLQVCRSFKIGLDDLELPAKVSKFFKVVECANPQFERIVPHKALSIAGLSNC</sequence>
<gene>
    <name evidence="6" type="ORF">PAC_02790</name>
</gene>
<dbReference type="InterPro" id="IPR002182">
    <property type="entry name" value="NB-ARC"/>
</dbReference>
<dbReference type="AlphaFoldDB" id="A0A1L7WJH4"/>
<evidence type="ECO:0000313" key="7">
    <source>
        <dbReference type="Proteomes" id="UP000184330"/>
    </source>
</evidence>
<evidence type="ECO:0000256" key="3">
    <source>
        <dbReference type="RuleBase" id="RU365011"/>
    </source>
</evidence>
<evidence type="ECO:0000259" key="4">
    <source>
        <dbReference type="Pfam" id="PF00931"/>
    </source>
</evidence>
<evidence type="ECO:0000313" key="6">
    <source>
        <dbReference type="EMBL" id="CZR52913.1"/>
    </source>
</evidence>
<dbReference type="EC" id="3.1.-.-" evidence="3"/>
<feature type="domain" description="GPI inositol-deacylase PGAP1-like alpha/beta" evidence="5">
    <location>
        <begin position="38"/>
        <end position="87"/>
    </location>
</feature>
<dbReference type="OrthoDB" id="194358at2759"/>
<evidence type="ECO:0000256" key="1">
    <source>
        <dbReference type="ARBA" id="ARBA00003496"/>
    </source>
</evidence>
<proteinExistence type="inferred from homology"/>
<dbReference type="EMBL" id="FJOG01000003">
    <property type="protein sequence ID" value="CZR52913.1"/>
    <property type="molecule type" value="Genomic_DNA"/>
</dbReference>
<dbReference type="Pfam" id="PF07819">
    <property type="entry name" value="PGAP1"/>
    <property type="match status" value="1"/>
</dbReference>
<comment type="similarity">
    <text evidence="3">Belongs to the GPI inositol-deacylase family.</text>
</comment>
<dbReference type="InterPro" id="IPR012908">
    <property type="entry name" value="PGAP1-ab_dom-like"/>
</dbReference>
<reference evidence="6 7" key="1">
    <citation type="submission" date="2016-03" db="EMBL/GenBank/DDBJ databases">
        <authorList>
            <person name="Ploux O."/>
        </authorList>
    </citation>
    <scope>NUCLEOTIDE SEQUENCE [LARGE SCALE GENOMIC DNA]</scope>
    <source>
        <strain evidence="6 7">UAMH 11012</strain>
    </source>
</reference>
<keyword evidence="3" id="KW-0256">Endoplasmic reticulum</keyword>
<keyword evidence="7" id="KW-1185">Reference proteome</keyword>
<dbReference type="GO" id="GO:0043531">
    <property type="term" value="F:ADP binding"/>
    <property type="evidence" value="ECO:0007669"/>
    <property type="project" value="InterPro"/>
</dbReference>